<feature type="DNA-binding region" description="H-T-H motif" evidence="2">
    <location>
        <begin position="25"/>
        <end position="44"/>
    </location>
</feature>
<dbReference type="Proteomes" id="UP000616201">
    <property type="component" value="Unassembled WGS sequence"/>
</dbReference>
<dbReference type="SUPFAM" id="SSF46689">
    <property type="entry name" value="Homeodomain-like"/>
    <property type="match status" value="1"/>
</dbReference>
<sequence>MATKEEHILLHAEQIIATQGYNGTSVRDIAAKAKVNISMISYYFGSKEKLMEALFKWRMDSGIHFAQEILENPDYSEVEKIELILYNYVNRVKKLKNFYLIMQTQQVISQNKIINDLLKNYRLRYIQLLQLLIESGQEKGIFKNNPNLFFIHTTLTGTLFNAINGMQLYKDFADDEVSKLSEAKFKDYYFENLFIHLKSLLKNLLGYENK</sequence>
<name>A0A928YS88_9SPHI</name>
<proteinExistence type="predicted"/>
<evidence type="ECO:0000256" key="1">
    <source>
        <dbReference type="ARBA" id="ARBA00023125"/>
    </source>
</evidence>
<protein>
    <submittedName>
        <fullName evidence="4">TetR/AcrR family transcriptional regulator</fullName>
    </submittedName>
</protein>
<keyword evidence="1 2" id="KW-0238">DNA-binding</keyword>
<feature type="domain" description="HTH tetR-type" evidence="3">
    <location>
        <begin position="2"/>
        <end position="62"/>
    </location>
</feature>
<evidence type="ECO:0000313" key="5">
    <source>
        <dbReference type="Proteomes" id="UP000616201"/>
    </source>
</evidence>
<dbReference type="EMBL" id="PRDK01000009">
    <property type="protein sequence ID" value="MBE8714990.1"/>
    <property type="molecule type" value="Genomic_DNA"/>
</dbReference>
<dbReference type="PROSITE" id="PS50977">
    <property type="entry name" value="HTH_TETR_2"/>
    <property type="match status" value="1"/>
</dbReference>
<evidence type="ECO:0000256" key="2">
    <source>
        <dbReference type="PROSITE-ProRule" id="PRU00335"/>
    </source>
</evidence>
<accession>A0A928YS88</accession>
<dbReference type="GO" id="GO:0003677">
    <property type="term" value="F:DNA binding"/>
    <property type="evidence" value="ECO:0007669"/>
    <property type="project" value="UniProtKB-UniRule"/>
</dbReference>
<dbReference type="InterPro" id="IPR009057">
    <property type="entry name" value="Homeodomain-like_sf"/>
</dbReference>
<dbReference type="AlphaFoldDB" id="A0A928YS88"/>
<dbReference type="InterPro" id="IPR001647">
    <property type="entry name" value="HTH_TetR"/>
</dbReference>
<comment type="caution">
    <text evidence="4">The sequence shown here is derived from an EMBL/GenBank/DDBJ whole genome shotgun (WGS) entry which is preliminary data.</text>
</comment>
<evidence type="ECO:0000259" key="3">
    <source>
        <dbReference type="PROSITE" id="PS50977"/>
    </source>
</evidence>
<gene>
    <name evidence="4" type="ORF">C4F49_15000</name>
</gene>
<reference evidence="4" key="1">
    <citation type="submission" date="2018-02" db="EMBL/GenBank/DDBJ databases">
        <authorList>
            <person name="Vasarhelyi B.M."/>
            <person name="Deshmukh S."/>
            <person name="Balint B."/>
            <person name="Kukolya J."/>
        </authorList>
    </citation>
    <scope>NUCLEOTIDE SEQUENCE</scope>
    <source>
        <strain evidence="4">KB22</strain>
    </source>
</reference>
<dbReference type="InterPro" id="IPR050109">
    <property type="entry name" value="HTH-type_TetR-like_transc_reg"/>
</dbReference>
<dbReference type="PANTHER" id="PTHR30328">
    <property type="entry name" value="TRANSCRIPTIONAL REPRESSOR"/>
    <property type="match status" value="1"/>
</dbReference>
<dbReference type="Gene3D" id="1.10.357.10">
    <property type="entry name" value="Tetracycline Repressor, domain 2"/>
    <property type="match status" value="1"/>
</dbReference>
<keyword evidence="5" id="KW-1185">Reference proteome</keyword>
<organism evidence="4 5">
    <name type="scientific">Sphingobacterium hungaricum</name>
    <dbReference type="NCBI Taxonomy" id="2082723"/>
    <lineage>
        <taxon>Bacteria</taxon>
        <taxon>Pseudomonadati</taxon>
        <taxon>Bacteroidota</taxon>
        <taxon>Sphingobacteriia</taxon>
        <taxon>Sphingobacteriales</taxon>
        <taxon>Sphingobacteriaceae</taxon>
        <taxon>Sphingobacterium</taxon>
    </lineage>
</organism>
<dbReference type="SUPFAM" id="SSF48498">
    <property type="entry name" value="Tetracyclin repressor-like, C-terminal domain"/>
    <property type="match status" value="1"/>
</dbReference>
<dbReference type="RefSeq" id="WP_196936844.1">
    <property type="nucleotide sequence ID" value="NZ_MU158698.1"/>
</dbReference>
<dbReference type="InterPro" id="IPR036271">
    <property type="entry name" value="Tet_transcr_reg_TetR-rel_C_sf"/>
</dbReference>
<dbReference type="Pfam" id="PF00440">
    <property type="entry name" value="TetR_N"/>
    <property type="match status" value="1"/>
</dbReference>
<dbReference type="PANTHER" id="PTHR30328:SF54">
    <property type="entry name" value="HTH-TYPE TRANSCRIPTIONAL REPRESSOR SCO4008"/>
    <property type="match status" value="1"/>
</dbReference>
<evidence type="ECO:0000313" key="4">
    <source>
        <dbReference type="EMBL" id="MBE8714990.1"/>
    </source>
</evidence>